<proteinExistence type="predicted"/>
<feature type="transmembrane region" description="Helical" evidence="1">
    <location>
        <begin position="126"/>
        <end position="147"/>
    </location>
</feature>
<dbReference type="Proteomes" id="UP001140076">
    <property type="component" value="Unassembled WGS sequence"/>
</dbReference>
<keyword evidence="1" id="KW-1133">Transmembrane helix</keyword>
<keyword evidence="1" id="KW-0812">Transmembrane</keyword>
<accession>A0A9X3SDC2</accession>
<dbReference type="EMBL" id="JAJAQC010000005">
    <property type="protein sequence ID" value="MDA0563667.1"/>
    <property type="molecule type" value="Genomic_DNA"/>
</dbReference>
<keyword evidence="3" id="KW-1185">Reference proteome</keyword>
<evidence type="ECO:0000256" key="1">
    <source>
        <dbReference type="SAM" id="Phobius"/>
    </source>
</evidence>
<dbReference type="AlphaFoldDB" id="A0A9X3SDC2"/>
<sequence>MSDVLLTLPLAAGTLAVCGWVCARSAARLADNGLDYPPLLLRGDEIREGQRVRAEGLRRRGELLEAAEAKVLSGAPGAGEAVARLDSDLALLDGEVEDRLAEVAAATAAARDRAEAGRRLARGMDIALVAASTAAALVALVAVLLLVL</sequence>
<comment type="caution">
    <text evidence="2">The sequence shown here is derived from an EMBL/GenBank/DDBJ whole genome shotgun (WGS) entry which is preliminary data.</text>
</comment>
<protein>
    <submittedName>
        <fullName evidence="2">Uncharacterized protein</fullName>
    </submittedName>
</protein>
<reference evidence="2" key="1">
    <citation type="submission" date="2021-10" db="EMBL/GenBank/DDBJ databases">
        <title>Streptomonospora sp. nov., isolated from mangrove soil.</title>
        <authorList>
            <person name="Chen X."/>
            <person name="Ge X."/>
            <person name="Liu W."/>
        </authorList>
    </citation>
    <scope>NUCLEOTIDE SEQUENCE</scope>
    <source>
        <strain evidence="2">S1-112</strain>
    </source>
</reference>
<evidence type="ECO:0000313" key="2">
    <source>
        <dbReference type="EMBL" id="MDA0563667.1"/>
    </source>
</evidence>
<dbReference type="RefSeq" id="WP_270070941.1">
    <property type="nucleotide sequence ID" value="NZ_JAJAQC010000005.1"/>
</dbReference>
<keyword evidence="1" id="KW-0472">Membrane</keyword>
<gene>
    <name evidence="2" type="ORF">LG943_04875</name>
</gene>
<name>A0A9X3SDC2_9ACTN</name>
<evidence type="ECO:0000313" key="3">
    <source>
        <dbReference type="Proteomes" id="UP001140076"/>
    </source>
</evidence>
<organism evidence="2 3">
    <name type="scientific">Streptomonospora mangrovi</name>
    <dbReference type="NCBI Taxonomy" id="2883123"/>
    <lineage>
        <taxon>Bacteria</taxon>
        <taxon>Bacillati</taxon>
        <taxon>Actinomycetota</taxon>
        <taxon>Actinomycetes</taxon>
        <taxon>Streptosporangiales</taxon>
        <taxon>Nocardiopsidaceae</taxon>
        <taxon>Streptomonospora</taxon>
    </lineage>
</organism>